<evidence type="ECO:0000313" key="3">
    <source>
        <dbReference type="EMBL" id="MBO8452676.1"/>
    </source>
</evidence>
<proteinExistence type="predicted"/>
<comment type="caution">
    <text evidence="3">The sequence shown here is derived from an EMBL/GenBank/DDBJ whole genome shotgun (WGS) entry which is preliminary data.</text>
</comment>
<reference evidence="3" key="2">
    <citation type="journal article" date="2021" name="PeerJ">
        <title>Extensive microbial diversity within the chicken gut microbiome revealed by metagenomics and culture.</title>
        <authorList>
            <person name="Gilroy R."/>
            <person name="Ravi A."/>
            <person name="Getino M."/>
            <person name="Pursley I."/>
            <person name="Horton D.L."/>
            <person name="Alikhan N.F."/>
            <person name="Baker D."/>
            <person name="Gharbi K."/>
            <person name="Hall N."/>
            <person name="Watson M."/>
            <person name="Adriaenssens E.M."/>
            <person name="Foster-Nyarko E."/>
            <person name="Jarju S."/>
            <person name="Secka A."/>
            <person name="Antonio M."/>
            <person name="Oren A."/>
            <person name="Chaudhuri R.R."/>
            <person name="La Ragione R."/>
            <person name="Hildebrand F."/>
            <person name="Pallen M.J."/>
        </authorList>
    </citation>
    <scope>NUCLEOTIDE SEQUENCE</scope>
    <source>
        <strain evidence="3">B1-20833</strain>
    </source>
</reference>
<dbReference type="Proteomes" id="UP000823661">
    <property type="component" value="Unassembled WGS sequence"/>
</dbReference>
<organism evidence="3 4">
    <name type="scientific">Candidatus Cryptobacteroides intestinavium</name>
    <dbReference type="NCBI Taxonomy" id="2840766"/>
    <lineage>
        <taxon>Bacteria</taxon>
        <taxon>Pseudomonadati</taxon>
        <taxon>Bacteroidota</taxon>
        <taxon>Bacteroidia</taxon>
        <taxon>Bacteroidales</taxon>
        <taxon>Candidatus Cryptobacteroides</taxon>
    </lineage>
</organism>
<reference evidence="3" key="1">
    <citation type="submission" date="2020-10" db="EMBL/GenBank/DDBJ databases">
        <authorList>
            <person name="Gilroy R."/>
        </authorList>
    </citation>
    <scope>NUCLEOTIDE SEQUENCE</scope>
    <source>
        <strain evidence="3">B1-20833</strain>
    </source>
</reference>
<dbReference type="InterPro" id="IPR024047">
    <property type="entry name" value="MM3350-like_sf"/>
</dbReference>
<protein>
    <recommendedName>
        <fullName evidence="2">Plasmid pRiA4b Orf3-like domain-containing protein</fullName>
    </recommendedName>
</protein>
<name>A0A9D9ER36_9BACT</name>
<gene>
    <name evidence="3" type="ORF">IAC06_07330</name>
</gene>
<dbReference type="SUPFAM" id="SSF159941">
    <property type="entry name" value="MM3350-like"/>
    <property type="match status" value="1"/>
</dbReference>
<feature type="region of interest" description="Disordered" evidence="1">
    <location>
        <begin position="135"/>
        <end position="183"/>
    </location>
</feature>
<dbReference type="Gene3D" id="3.10.290.30">
    <property type="entry name" value="MM3350-like"/>
    <property type="match status" value="1"/>
</dbReference>
<evidence type="ECO:0000313" key="4">
    <source>
        <dbReference type="Proteomes" id="UP000823661"/>
    </source>
</evidence>
<dbReference type="EMBL" id="JADIMI010000070">
    <property type="protein sequence ID" value="MBO8452676.1"/>
    <property type="molecule type" value="Genomic_DNA"/>
</dbReference>
<sequence length="183" mass="20645">MILRYRVSLPGIKGFARVYEIKASSSLYTFSKQMRADMSFPQDQMVLFKAFDKDGNVTSRYGIFDLGAGTIDSVTLEQTLKKGEISFTYFYDTTNAKSVIVSYEGEAEPRPGVVYPILVETKGPDPVEFENGYVAFEDLPDDKKRAPMAESDDDWDDDDDQAGEDEDDDEDGKEVYDENEGEE</sequence>
<feature type="domain" description="Plasmid pRiA4b Orf3-like" evidence="2">
    <location>
        <begin position="5"/>
        <end position="141"/>
    </location>
</feature>
<dbReference type="AlphaFoldDB" id="A0A9D9ER36"/>
<accession>A0A9D9ER36</accession>
<evidence type="ECO:0000259" key="2">
    <source>
        <dbReference type="Pfam" id="PF07929"/>
    </source>
</evidence>
<feature type="compositionally biased region" description="Acidic residues" evidence="1">
    <location>
        <begin position="150"/>
        <end position="183"/>
    </location>
</feature>
<dbReference type="InterPro" id="IPR012912">
    <property type="entry name" value="Plasmid_pRiA4b_Orf3-like"/>
</dbReference>
<evidence type="ECO:0000256" key="1">
    <source>
        <dbReference type="SAM" id="MobiDB-lite"/>
    </source>
</evidence>
<dbReference type="Pfam" id="PF07929">
    <property type="entry name" value="PRiA4_ORF3"/>
    <property type="match status" value="1"/>
</dbReference>